<name>A0A550C626_9AGAR</name>
<dbReference type="OrthoDB" id="5840532at2759"/>
<dbReference type="EMBL" id="VDMD01000023">
    <property type="protein sequence ID" value="TRM60166.1"/>
    <property type="molecule type" value="Genomic_DNA"/>
</dbReference>
<dbReference type="Proteomes" id="UP000320762">
    <property type="component" value="Unassembled WGS sequence"/>
</dbReference>
<dbReference type="AlphaFoldDB" id="A0A550C626"/>
<dbReference type="PANTHER" id="PTHR36156">
    <property type="entry name" value="SLR2101 PROTEIN"/>
    <property type="match status" value="1"/>
</dbReference>
<dbReference type="InterPro" id="IPR011051">
    <property type="entry name" value="RmlC_Cupin_sf"/>
</dbReference>
<accession>A0A550C626</accession>
<gene>
    <name evidence="2" type="ORF">BD626DRAFT_505693</name>
</gene>
<sequence>MPYSVPYDLPDIRRVVTGNNDSAQGIVTHNEIVPGEPMGLVEGARGTTLWVTTDGIPTNDNNSAEDGARRPLSTEQNLGLAPPDGTSLRSTDLAPGAVTPMHRTATVDYNILVSGEAILVMDDGSEVHLRNPGDVAIQRGAMHAWRNPSPDRWARWISVLMGASPACVNGRTLPTEAYGYEVYEARKMAGDDVVKANEIKEGAKREEVKA</sequence>
<evidence type="ECO:0000313" key="3">
    <source>
        <dbReference type="Proteomes" id="UP000320762"/>
    </source>
</evidence>
<organism evidence="2 3">
    <name type="scientific">Schizophyllum amplum</name>
    <dbReference type="NCBI Taxonomy" id="97359"/>
    <lineage>
        <taxon>Eukaryota</taxon>
        <taxon>Fungi</taxon>
        <taxon>Dikarya</taxon>
        <taxon>Basidiomycota</taxon>
        <taxon>Agaricomycotina</taxon>
        <taxon>Agaricomycetes</taxon>
        <taxon>Agaricomycetidae</taxon>
        <taxon>Agaricales</taxon>
        <taxon>Schizophyllaceae</taxon>
        <taxon>Schizophyllum</taxon>
    </lineage>
</organism>
<evidence type="ECO:0000256" key="1">
    <source>
        <dbReference type="SAM" id="MobiDB-lite"/>
    </source>
</evidence>
<feature type="compositionally biased region" description="Polar residues" evidence="1">
    <location>
        <begin position="53"/>
        <end position="64"/>
    </location>
</feature>
<dbReference type="InterPro" id="IPR047142">
    <property type="entry name" value="OryJ/VirC-like"/>
</dbReference>
<dbReference type="CDD" id="cd02231">
    <property type="entry name" value="cupin_BLL6423-like"/>
    <property type="match status" value="1"/>
</dbReference>
<comment type="caution">
    <text evidence="2">The sequence shown here is derived from an EMBL/GenBank/DDBJ whole genome shotgun (WGS) entry which is preliminary data.</text>
</comment>
<dbReference type="Gene3D" id="2.60.120.10">
    <property type="entry name" value="Jelly Rolls"/>
    <property type="match status" value="1"/>
</dbReference>
<evidence type="ECO:0000313" key="2">
    <source>
        <dbReference type="EMBL" id="TRM60166.1"/>
    </source>
</evidence>
<proteinExistence type="predicted"/>
<feature type="region of interest" description="Disordered" evidence="1">
    <location>
        <begin position="53"/>
        <end position="90"/>
    </location>
</feature>
<dbReference type="SUPFAM" id="SSF51182">
    <property type="entry name" value="RmlC-like cupins"/>
    <property type="match status" value="1"/>
</dbReference>
<reference evidence="2 3" key="1">
    <citation type="journal article" date="2019" name="New Phytol.">
        <title>Comparative genomics reveals unique wood-decay strategies and fruiting body development in the Schizophyllaceae.</title>
        <authorList>
            <person name="Almasi E."/>
            <person name="Sahu N."/>
            <person name="Krizsan K."/>
            <person name="Balint B."/>
            <person name="Kovacs G.M."/>
            <person name="Kiss B."/>
            <person name="Cseklye J."/>
            <person name="Drula E."/>
            <person name="Henrissat B."/>
            <person name="Nagy I."/>
            <person name="Chovatia M."/>
            <person name="Adam C."/>
            <person name="LaButti K."/>
            <person name="Lipzen A."/>
            <person name="Riley R."/>
            <person name="Grigoriev I.V."/>
            <person name="Nagy L.G."/>
        </authorList>
    </citation>
    <scope>NUCLEOTIDE SEQUENCE [LARGE SCALE GENOMIC DNA]</scope>
    <source>
        <strain evidence="2 3">NL-1724</strain>
    </source>
</reference>
<dbReference type="STRING" id="97359.A0A550C626"/>
<keyword evidence="3" id="KW-1185">Reference proteome</keyword>
<evidence type="ECO:0008006" key="4">
    <source>
        <dbReference type="Google" id="ProtNLM"/>
    </source>
</evidence>
<dbReference type="InterPro" id="IPR014710">
    <property type="entry name" value="RmlC-like_jellyroll"/>
</dbReference>
<protein>
    <recommendedName>
        <fullName evidence="4">Cupin 2 conserved barrel domain-containing protein</fullName>
    </recommendedName>
</protein>
<dbReference type="PANTHER" id="PTHR36156:SF2">
    <property type="entry name" value="CUPIN TYPE-2 DOMAIN-CONTAINING PROTEIN"/>
    <property type="match status" value="1"/>
</dbReference>